<keyword evidence="5" id="KW-0418">Kinase</keyword>
<dbReference type="SUPFAM" id="SSF55874">
    <property type="entry name" value="ATPase domain of HSP90 chaperone/DNA topoisomerase II/histidine kinase"/>
    <property type="match status" value="1"/>
</dbReference>
<dbReference type="InterPro" id="IPR035965">
    <property type="entry name" value="PAS-like_dom_sf"/>
</dbReference>
<dbReference type="PROSITE" id="PS50113">
    <property type="entry name" value="PAC"/>
    <property type="match status" value="2"/>
</dbReference>
<keyword evidence="3 6" id="KW-0597">Phosphoprotein</keyword>
<evidence type="ECO:0000256" key="2">
    <source>
        <dbReference type="ARBA" id="ARBA00012438"/>
    </source>
</evidence>
<dbReference type="Pfam" id="PF08447">
    <property type="entry name" value="PAS_3"/>
    <property type="match status" value="2"/>
</dbReference>
<protein>
    <recommendedName>
        <fullName evidence="2">histidine kinase</fullName>
        <ecNumber evidence="2">2.7.13.3</ecNumber>
    </recommendedName>
</protein>
<dbReference type="InterPro" id="IPR003594">
    <property type="entry name" value="HATPase_dom"/>
</dbReference>
<feature type="domain" description="PAS" evidence="9">
    <location>
        <begin position="453"/>
        <end position="523"/>
    </location>
</feature>
<dbReference type="CDD" id="cd00130">
    <property type="entry name" value="PAS"/>
    <property type="match status" value="3"/>
</dbReference>
<dbReference type="SMART" id="SM00387">
    <property type="entry name" value="HATPase_c"/>
    <property type="match status" value="1"/>
</dbReference>
<reference evidence="11 13" key="1">
    <citation type="submission" date="2015-05" db="EMBL/GenBank/DDBJ databases">
        <title>Genome assembly of Archangium gephyra DSM 2261.</title>
        <authorList>
            <person name="Sharma G."/>
            <person name="Subramanian S."/>
        </authorList>
    </citation>
    <scope>NUCLEOTIDE SEQUENCE [LARGE SCALE GENOMIC DNA]</scope>
    <source>
        <strain evidence="11 13">DSM 2261</strain>
    </source>
</reference>
<dbReference type="Pfam" id="PF00072">
    <property type="entry name" value="Response_reg"/>
    <property type="match status" value="2"/>
</dbReference>
<dbReference type="Gene3D" id="1.10.287.130">
    <property type="match status" value="1"/>
</dbReference>
<dbReference type="InterPro" id="IPR036097">
    <property type="entry name" value="HisK_dim/P_sf"/>
</dbReference>
<dbReference type="SMART" id="SM00091">
    <property type="entry name" value="PAS"/>
    <property type="match status" value="3"/>
</dbReference>
<gene>
    <name evidence="11" type="ORF">AA314_01123</name>
    <name evidence="12" type="ORF">ATI61_109302</name>
</gene>
<dbReference type="InterPro" id="IPR013655">
    <property type="entry name" value="PAS_fold_3"/>
</dbReference>
<dbReference type="InterPro" id="IPR000700">
    <property type="entry name" value="PAS-assoc_C"/>
</dbReference>
<dbReference type="Gene3D" id="3.30.565.10">
    <property type="entry name" value="Histidine kinase-like ATPase, C-terminal domain"/>
    <property type="match status" value="1"/>
</dbReference>
<dbReference type="InterPro" id="IPR011006">
    <property type="entry name" value="CheY-like_superfamily"/>
</dbReference>
<dbReference type="KEGG" id="age:AA314_01123"/>
<evidence type="ECO:0000313" key="14">
    <source>
        <dbReference type="Proteomes" id="UP000256345"/>
    </source>
</evidence>
<dbReference type="InterPro" id="IPR000014">
    <property type="entry name" value="PAS"/>
</dbReference>
<name>A0AAC8Q2C0_9BACT</name>
<dbReference type="Pfam" id="PF01590">
    <property type="entry name" value="GAF"/>
    <property type="match status" value="1"/>
</dbReference>
<dbReference type="AlphaFoldDB" id="A0AAC8Q2C0"/>
<dbReference type="PRINTS" id="PR00344">
    <property type="entry name" value="BCTRLSENSOR"/>
</dbReference>
<dbReference type="InterPro" id="IPR036890">
    <property type="entry name" value="HATPase_C_sf"/>
</dbReference>
<organism evidence="11 13">
    <name type="scientific">Archangium gephyra</name>
    <dbReference type="NCBI Taxonomy" id="48"/>
    <lineage>
        <taxon>Bacteria</taxon>
        <taxon>Pseudomonadati</taxon>
        <taxon>Myxococcota</taxon>
        <taxon>Myxococcia</taxon>
        <taxon>Myxococcales</taxon>
        <taxon>Cystobacterineae</taxon>
        <taxon>Archangiaceae</taxon>
        <taxon>Archangium</taxon>
    </lineage>
</organism>
<evidence type="ECO:0000259" key="8">
    <source>
        <dbReference type="PROSITE" id="PS50110"/>
    </source>
</evidence>
<dbReference type="PROSITE" id="PS50109">
    <property type="entry name" value="HIS_KIN"/>
    <property type="match status" value="1"/>
</dbReference>
<feature type="modified residue" description="4-aspartylphosphate" evidence="6">
    <location>
        <position position="1016"/>
    </location>
</feature>
<feature type="domain" description="PAS" evidence="9">
    <location>
        <begin position="21"/>
        <end position="78"/>
    </location>
</feature>
<dbReference type="InterPro" id="IPR052162">
    <property type="entry name" value="Sensor_kinase/Photoreceptor"/>
</dbReference>
<feature type="domain" description="Response regulatory" evidence="8">
    <location>
        <begin position="967"/>
        <end position="1081"/>
    </location>
</feature>
<evidence type="ECO:0000313" key="13">
    <source>
        <dbReference type="Proteomes" id="UP000035579"/>
    </source>
</evidence>
<dbReference type="InterPro" id="IPR005467">
    <property type="entry name" value="His_kinase_dom"/>
</dbReference>
<dbReference type="Pfam" id="PF02518">
    <property type="entry name" value="HATPase_c"/>
    <property type="match status" value="1"/>
</dbReference>
<dbReference type="NCBIfam" id="TIGR00229">
    <property type="entry name" value="sensory_box"/>
    <property type="match status" value="2"/>
</dbReference>
<dbReference type="CDD" id="cd16919">
    <property type="entry name" value="HATPase_CckA-like"/>
    <property type="match status" value="1"/>
</dbReference>
<dbReference type="RefSeq" id="WP_075335862.1">
    <property type="nucleotide sequence ID" value="NZ_CP011509.1"/>
</dbReference>
<dbReference type="SUPFAM" id="SSF47384">
    <property type="entry name" value="Homodimeric domain of signal transducing histidine kinase"/>
    <property type="match status" value="1"/>
</dbReference>
<dbReference type="PROSITE" id="PS50112">
    <property type="entry name" value="PAS"/>
    <property type="match status" value="2"/>
</dbReference>
<feature type="domain" description="PAC" evidence="10">
    <location>
        <begin position="226"/>
        <end position="278"/>
    </location>
</feature>
<dbReference type="SMART" id="SM00388">
    <property type="entry name" value="HisKA"/>
    <property type="match status" value="1"/>
</dbReference>
<dbReference type="Gene3D" id="2.10.70.100">
    <property type="match status" value="1"/>
</dbReference>
<dbReference type="PANTHER" id="PTHR43304:SF1">
    <property type="entry name" value="PAC DOMAIN-CONTAINING PROTEIN"/>
    <property type="match status" value="1"/>
</dbReference>
<evidence type="ECO:0000259" key="9">
    <source>
        <dbReference type="PROSITE" id="PS50112"/>
    </source>
</evidence>
<dbReference type="Proteomes" id="UP000256345">
    <property type="component" value="Unassembled WGS sequence"/>
</dbReference>
<dbReference type="GO" id="GO:0000155">
    <property type="term" value="F:phosphorelay sensor kinase activity"/>
    <property type="evidence" value="ECO:0007669"/>
    <property type="project" value="InterPro"/>
</dbReference>
<evidence type="ECO:0000313" key="11">
    <source>
        <dbReference type="EMBL" id="AKI99496.1"/>
    </source>
</evidence>
<sequence>MRISPSDIENALEAEECLQERNEQLRLAQEAGGVGLFTVEISTDLMTVTPEFCRLYGLDTVDVMPVTAIEALVHPEDRHIASTTESRTQGFARTAVDYRIRRHDTGEPRWISRRAEFLRDAEGRPVRLRGAVQDVTHRKQAEDALRQANERLQLALNAGAVMGTWVWDIPADRFTADERFARSFSIDPEQAARGLPLSVVAESIHPEDSARILALVSRTAETGGSYRAEYRVRQLDGSYLWIEANGHCELAADGRPLRFPGVLLNIHERKKAELRQSALVELGDRLRDLSDTARIAATAMELVGRLFGVARAGYGTFDAARRLFEVERDWVSGPAIASVAGEHRFNDYGHHENLERGETVIIPDVEKDPRSVLGADRLLSFGIRALLNVPLMEHGRLSAVLFLHDPVVRDWSPEECEFIRDVADRIWTACARVKVMEELRRANALLAQRVEQRTRERDRIWNVSQDLLLVADLEGRYLSVNPAWTALLGWTEEELLGKTSAWMEHPDDQEKTRAEVERLAAGNRTLRFENALRHRNGTYRRLSWTAVPVPEDGVLYAVARDITEQRHTEEQLRQSQKMEAVGQLTGGVAHDFNNLLQVIGGNLQLLQRDMAGNARAQSRLRTAVGAVERGARLASHLLAFARRQPLQPLVFNVGRLVRGMDDMLRRPLGESIQVETVMPGGLWNTFADPNQLENVLLNLAINARDAMPEGGTLKIEARNARLDEHDARLHPEVLPGEYVLLAVSDTGCGMPPEVLERVFEPFFTTKPEGRGTGLGLSMVYGFVKQSGGHIQLSSQVGHGTTIELYLPRALQAEETVPAEPSTGPIEGGDETVLVVEDNAEVRATVVEMLTELGYRVLKAADGQSALAILQSGIPVDLLFTDVVMPGPVRGAELARRARELLPELEVLFTSGYTEDTIATGGRLDPGVHLLSKPHRREDMARKVRQLLDNRARKPDPRAAKETPRRQRVLLVEDDEDIRASACELLDLLGFDVLAVSSAEEARTALEDGGFGVLFTDVTLPGSSGVELAREAVRHRPGMGIIIASGLGNAVFTGGAERLEGAVMLPKPYALPQLQRALEQVEHLRS</sequence>
<reference evidence="12 14" key="2">
    <citation type="submission" date="2018-08" db="EMBL/GenBank/DDBJ databases">
        <title>Genomic Encyclopedia of Archaeal and Bacterial Type Strains, Phase II (KMG-II): from individual species to whole genera.</title>
        <authorList>
            <person name="Goeker M."/>
        </authorList>
    </citation>
    <scope>NUCLEOTIDE SEQUENCE [LARGE SCALE GENOMIC DNA]</scope>
    <source>
        <strain evidence="12 14">DSM 2261</strain>
    </source>
</reference>
<dbReference type="InterPro" id="IPR003661">
    <property type="entry name" value="HisK_dim/P_dom"/>
</dbReference>
<keyword evidence="14" id="KW-1185">Reference proteome</keyword>
<comment type="catalytic activity">
    <reaction evidence="1">
        <text>ATP + protein L-histidine = ADP + protein N-phospho-L-histidine.</text>
        <dbReference type="EC" id="2.7.13.3"/>
    </reaction>
</comment>
<feature type="domain" description="PAC" evidence="10">
    <location>
        <begin position="94"/>
        <end position="147"/>
    </location>
</feature>
<dbReference type="CDD" id="cd00082">
    <property type="entry name" value="HisKA"/>
    <property type="match status" value="1"/>
</dbReference>
<evidence type="ECO:0000256" key="4">
    <source>
        <dbReference type="ARBA" id="ARBA00022679"/>
    </source>
</evidence>
<dbReference type="InterPro" id="IPR001789">
    <property type="entry name" value="Sig_transdc_resp-reg_receiver"/>
</dbReference>
<keyword evidence="4" id="KW-0808">Transferase</keyword>
<dbReference type="SMART" id="SM00086">
    <property type="entry name" value="PAC"/>
    <property type="match status" value="3"/>
</dbReference>
<dbReference type="Gene3D" id="3.30.450.40">
    <property type="match status" value="1"/>
</dbReference>
<dbReference type="PANTHER" id="PTHR43304">
    <property type="entry name" value="PHYTOCHROME-LIKE PROTEIN CPH1"/>
    <property type="match status" value="1"/>
</dbReference>
<proteinExistence type="predicted"/>
<dbReference type="CDD" id="cd18161">
    <property type="entry name" value="REC_hyHK_blue-like"/>
    <property type="match status" value="1"/>
</dbReference>
<feature type="domain" description="Histidine kinase" evidence="7">
    <location>
        <begin position="587"/>
        <end position="810"/>
    </location>
</feature>
<dbReference type="InterPro" id="IPR001610">
    <property type="entry name" value="PAC"/>
</dbReference>
<dbReference type="SUPFAM" id="SSF55781">
    <property type="entry name" value="GAF domain-like"/>
    <property type="match status" value="1"/>
</dbReference>
<evidence type="ECO:0000259" key="10">
    <source>
        <dbReference type="PROSITE" id="PS50113"/>
    </source>
</evidence>
<dbReference type="SMART" id="SM00065">
    <property type="entry name" value="GAF"/>
    <property type="match status" value="1"/>
</dbReference>
<dbReference type="Gene3D" id="3.40.50.2300">
    <property type="match status" value="2"/>
</dbReference>
<dbReference type="Pfam" id="PF08448">
    <property type="entry name" value="PAS_4"/>
    <property type="match status" value="1"/>
</dbReference>
<evidence type="ECO:0000256" key="3">
    <source>
        <dbReference type="ARBA" id="ARBA00022553"/>
    </source>
</evidence>
<dbReference type="EC" id="2.7.13.3" evidence="2"/>
<dbReference type="EMBL" id="CP011509">
    <property type="protein sequence ID" value="AKI99496.1"/>
    <property type="molecule type" value="Genomic_DNA"/>
</dbReference>
<dbReference type="SMART" id="SM00448">
    <property type="entry name" value="REC"/>
    <property type="match status" value="2"/>
</dbReference>
<dbReference type="Proteomes" id="UP000035579">
    <property type="component" value="Chromosome"/>
</dbReference>
<dbReference type="EMBL" id="QUMU01000009">
    <property type="protein sequence ID" value="REG27960.1"/>
    <property type="molecule type" value="Genomic_DNA"/>
</dbReference>
<feature type="domain" description="Response regulatory" evidence="8">
    <location>
        <begin position="831"/>
        <end position="947"/>
    </location>
</feature>
<dbReference type="InterPro" id="IPR004358">
    <property type="entry name" value="Sig_transdc_His_kin-like_C"/>
</dbReference>
<evidence type="ECO:0000259" key="7">
    <source>
        <dbReference type="PROSITE" id="PS50109"/>
    </source>
</evidence>
<dbReference type="SUPFAM" id="SSF55785">
    <property type="entry name" value="PYP-like sensor domain (PAS domain)"/>
    <property type="match status" value="3"/>
</dbReference>
<evidence type="ECO:0000256" key="1">
    <source>
        <dbReference type="ARBA" id="ARBA00000085"/>
    </source>
</evidence>
<dbReference type="InterPro" id="IPR013656">
    <property type="entry name" value="PAS_4"/>
</dbReference>
<accession>A0AAC8Q2C0</accession>
<dbReference type="InterPro" id="IPR003018">
    <property type="entry name" value="GAF"/>
</dbReference>
<dbReference type="PROSITE" id="PS50110">
    <property type="entry name" value="RESPONSE_REGULATORY"/>
    <property type="match status" value="2"/>
</dbReference>
<dbReference type="SUPFAM" id="SSF52172">
    <property type="entry name" value="CheY-like"/>
    <property type="match status" value="2"/>
</dbReference>
<dbReference type="InterPro" id="IPR029016">
    <property type="entry name" value="GAF-like_dom_sf"/>
</dbReference>
<evidence type="ECO:0000256" key="5">
    <source>
        <dbReference type="ARBA" id="ARBA00022777"/>
    </source>
</evidence>
<dbReference type="Gene3D" id="3.30.450.20">
    <property type="entry name" value="PAS domain"/>
    <property type="match status" value="3"/>
</dbReference>
<evidence type="ECO:0000256" key="6">
    <source>
        <dbReference type="PROSITE-ProRule" id="PRU00169"/>
    </source>
</evidence>
<evidence type="ECO:0000313" key="12">
    <source>
        <dbReference type="EMBL" id="REG27960.1"/>
    </source>
</evidence>
<feature type="modified residue" description="4-aspartylphosphate" evidence="6">
    <location>
        <position position="881"/>
    </location>
</feature>